<gene>
    <name evidence="1" type="ORF">AJ85_00695</name>
</gene>
<protein>
    <submittedName>
        <fullName evidence="1">Uncharacterized protein</fullName>
    </submittedName>
</protein>
<reference evidence="1 2" key="1">
    <citation type="submission" date="2014-01" db="EMBL/GenBank/DDBJ databases">
        <title>Draft genome sequencing of Bacillus alcalophilus CGMCC 1.3604.</title>
        <authorList>
            <person name="Yang J."/>
            <person name="Diao L."/>
            <person name="Yang S."/>
        </authorList>
    </citation>
    <scope>NUCLEOTIDE SEQUENCE [LARGE SCALE GENOMIC DNA]</scope>
    <source>
        <strain evidence="1 2">CGMCC 1.3604</strain>
    </source>
</reference>
<evidence type="ECO:0000313" key="2">
    <source>
        <dbReference type="Proteomes" id="UP000297014"/>
    </source>
</evidence>
<organism evidence="1 2">
    <name type="scientific">Alkalihalobacillus alcalophilus ATCC 27647 = CGMCC 1.3604</name>
    <dbReference type="NCBI Taxonomy" id="1218173"/>
    <lineage>
        <taxon>Bacteria</taxon>
        <taxon>Bacillati</taxon>
        <taxon>Bacillota</taxon>
        <taxon>Bacilli</taxon>
        <taxon>Bacillales</taxon>
        <taxon>Bacillaceae</taxon>
        <taxon>Alkalihalobacillus</taxon>
    </lineage>
</organism>
<dbReference type="AlphaFoldDB" id="A0A4S4K2Q5"/>
<proteinExistence type="predicted"/>
<accession>A0A4S4K2Q5</accession>
<dbReference type="RefSeq" id="WP_160173388.1">
    <property type="nucleotide sequence ID" value="NZ_ALPT02000014.1"/>
</dbReference>
<name>A0A4S4K2Q5_ALKAL</name>
<dbReference type="Proteomes" id="UP000297014">
    <property type="component" value="Unassembled WGS sequence"/>
</dbReference>
<comment type="caution">
    <text evidence="1">The sequence shown here is derived from an EMBL/GenBank/DDBJ whole genome shotgun (WGS) entry which is preliminary data.</text>
</comment>
<sequence length="52" mass="6151">MIHIKESGVFITRENGFTWRLMRFLPQGMELEIERFAQNHQIGDFGKRKGLS</sequence>
<dbReference type="EMBL" id="JALP01000036">
    <property type="protein sequence ID" value="THG91938.1"/>
    <property type="molecule type" value="Genomic_DNA"/>
</dbReference>
<evidence type="ECO:0000313" key="1">
    <source>
        <dbReference type="EMBL" id="THG91938.1"/>
    </source>
</evidence>